<dbReference type="InterPro" id="IPR017853">
    <property type="entry name" value="GH"/>
</dbReference>
<keyword evidence="3" id="KW-1185">Reference proteome</keyword>
<feature type="domain" description="Glycosyl hydrolase family 13 catalytic" evidence="1">
    <location>
        <begin position="155"/>
        <end position="522"/>
    </location>
</feature>
<dbReference type="SUPFAM" id="SSF51445">
    <property type="entry name" value="(Trans)glycosidases"/>
    <property type="match status" value="1"/>
</dbReference>
<dbReference type="Proteomes" id="UP000183471">
    <property type="component" value="Unassembled WGS sequence"/>
</dbReference>
<dbReference type="SMART" id="SM00642">
    <property type="entry name" value="Aamy"/>
    <property type="match status" value="1"/>
</dbReference>
<protein>
    <submittedName>
        <fullName evidence="2">1,4-alpha-glucan branching enzyme</fullName>
    </submittedName>
</protein>
<proteinExistence type="predicted"/>
<dbReference type="Gene3D" id="3.20.20.80">
    <property type="entry name" value="Glycosidases"/>
    <property type="match status" value="1"/>
</dbReference>
<gene>
    <name evidence="2" type="ORF">SAMN05216402_3027</name>
</gene>
<dbReference type="EMBL" id="FNKY01000001">
    <property type="protein sequence ID" value="SDQ96516.1"/>
    <property type="molecule type" value="Genomic_DNA"/>
</dbReference>
<dbReference type="RefSeq" id="WP_074633868.1">
    <property type="nucleotide sequence ID" value="NZ_FNKY01000001.1"/>
</dbReference>
<organism evidence="2 3">
    <name type="scientific">Nitrosospira multiformis</name>
    <dbReference type="NCBI Taxonomy" id="1231"/>
    <lineage>
        <taxon>Bacteria</taxon>
        <taxon>Pseudomonadati</taxon>
        <taxon>Pseudomonadota</taxon>
        <taxon>Betaproteobacteria</taxon>
        <taxon>Nitrosomonadales</taxon>
        <taxon>Nitrosomonadaceae</taxon>
        <taxon>Nitrosospira</taxon>
    </lineage>
</organism>
<evidence type="ECO:0000313" key="3">
    <source>
        <dbReference type="Proteomes" id="UP000183471"/>
    </source>
</evidence>
<dbReference type="InterPro" id="IPR006047">
    <property type="entry name" value="GH13_cat_dom"/>
</dbReference>
<reference evidence="2 3" key="1">
    <citation type="submission" date="2016-10" db="EMBL/GenBank/DDBJ databases">
        <authorList>
            <person name="Varghese N."/>
            <person name="Submissions S."/>
        </authorList>
    </citation>
    <scope>NUCLEOTIDE SEQUENCE [LARGE SCALE GENOMIC DNA]</scope>
    <source>
        <strain evidence="2 3">Nl1</strain>
    </source>
</reference>
<dbReference type="PANTHER" id="PTHR43002">
    <property type="entry name" value="GLYCOGEN DEBRANCHING ENZYME"/>
    <property type="match status" value="1"/>
</dbReference>
<comment type="caution">
    <text evidence="2">The sequence shown here is derived from an EMBL/GenBank/DDBJ whole genome shotgun (WGS) entry which is preliminary data.</text>
</comment>
<accession>A0ABY0TK96</accession>
<sequence length="615" mass="69864">MKNLPLNQLGPHESTPGVVNFGILLPWVSASNGNRLFVKIIHERDQFIQAIQPLAFELQHDVNADYGDIWSAAVDFNTTRDSQPGSRFGAPGRHVYRFELHNPNAGALDWIVDPYAREYATGKLSAFTLGYTPYSWSTGETGWKTPALNDLILYELNLAEFGTGLQGAIDRLDYLADLGVNALSVMPVNNVSLEVDWGYLPLGYFGVDERFGRRDDFQRFVDAAHQRGLAVIVDAVYGHTGEDFPYADLYRRLQYQENPFMGLFAQNYFGVSTDFNRTLTRDFFFSVNLHWLNTYHIDGFRYDCVPNYWDGALGMGYANLVFHTYEYVRTSIAGLTSLSRFDAPEGPRLIQIAEQLEAPEQILEQSYSNATWQNATYGAAVACARGAAGAIGNLGQRLGALGYVEQATHNGETMAKAPLQYIENHDHSRFLCEFSLRHRDWNLLFAEGDRTQWYRLQPYLIALLAAKGIPMLWQGQEFGENYFLPDSGLGRVLLLRPLRWDYFYDTAGKSLVKLTRGLMNLRKRCAELRRGSHYFYNDYERYLSRGILLFQRETAAATSLVAVNFTDVDQAVPFIFMRAGSYTEQLHGLDNFSTNAGQERWLTVPSNYGRIWRSI</sequence>
<dbReference type="Pfam" id="PF00128">
    <property type="entry name" value="Alpha-amylase"/>
    <property type="match status" value="1"/>
</dbReference>
<evidence type="ECO:0000259" key="1">
    <source>
        <dbReference type="SMART" id="SM00642"/>
    </source>
</evidence>
<name>A0ABY0TK96_9PROT</name>
<evidence type="ECO:0000313" key="2">
    <source>
        <dbReference type="EMBL" id="SDQ96516.1"/>
    </source>
</evidence>